<proteinExistence type="predicted"/>
<feature type="domain" description="Rieske-like [2Fe-2S]" evidence="3">
    <location>
        <begin position="7"/>
        <end position="95"/>
    </location>
</feature>
<name>A0ABY9EAQ9_9GAMM</name>
<dbReference type="InterPro" id="IPR036922">
    <property type="entry name" value="Rieske_2Fe-2S_sf"/>
</dbReference>
<dbReference type="RefSeq" id="WP_301414777.1">
    <property type="nucleotide sequence ID" value="NZ_CP098023.1"/>
</dbReference>
<dbReference type="PROSITE" id="PS51300">
    <property type="entry name" value="NIRD"/>
    <property type="match status" value="1"/>
</dbReference>
<dbReference type="Gene3D" id="2.102.10.10">
    <property type="entry name" value="Rieske [2Fe-2S] iron-sulphur domain"/>
    <property type="match status" value="1"/>
</dbReference>
<evidence type="ECO:0000256" key="1">
    <source>
        <dbReference type="ARBA" id="ARBA00023002"/>
    </source>
</evidence>
<protein>
    <submittedName>
        <fullName evidence="4">Nitrite reductase (NAD(P)H) small subunit</fullName>
    </submittedName>
</protein>
<dbReference type="InterPro" id="IPR017881">
    <property type="entry name" value="NirD"/>
</dbReference>
<dbReference type="EMBL" id="CP098023">
    <property type="protein sequence ID" value="WKD48991.1"/>
    <property type="molecule type" value="Genomic_DNA"/>
</dbReference>
<keyword evidence="2" id="KW-0534">Nitrate assimilation</keyword>
<keyword evidence="1" id="KW-0560">Oxidoreductase</keyword>
<gene>
    <name evidence="4" type="ORF">M8T91_13970</name>
</gene>
<dbReference type="SUPFAM" id="SSF50022">
    <property type="entry name" value="ISP domain"/>
    <property type="match status" value="1"/>
</dbReference>
<keyword evidence="5" id="KW-1185">Reference proteome</keyword>
<evidence type="ECO:0000313" key="5">
    <source>
        <dbReference type="Proteomes" id="UP001321520"/>
    </source>
</evidence>
<dbReference type="Proteomes" id="UP001321520">
    <property type="component" value="Chromosome"/>
</dbReference>
<reference evidence="4 5" key="1">
    <citation type="submission" date="2022-05" db="EMBL/GenBank/DDBJ databases">
        <title>Microbulbifer sp. nov., isolated from sponge.</title>
        <authorList>
            <person name="Gao L."/>
        </authorList>
    </citation>
    <scope>NUCLEOTIDE SEQUENCE [LARGE SCALE GENOMIC DNA]</scope>
    <source>
        <strain evidence="4 5">MI-G</strain>
    </source>
</reference>
<dbReference type="InterPro" id="IPR012748">
    <property type="entry name" value="Rieske-like_NirD"/>
</dbReference>
<dbReference type="Pfam" id="PF13806">
    <property type="entry name" value="Rieske_2"/>
    <property type="match status" value="1"/>
</dbReference>
<evidence type="ECO:0000259" key="3">
    <source>
        <dbReference type="Pfam" id="PF13806"/>
    </source>
</evidence>
<dbReference type="PANTHER" id="PTHR40562:SF1">
    <property type="entry name" value="NITRITE REDUCTASE (NADH) SMALL SUBUNIT"/>
    <property type="match status" value="1"/>
</dbReference>
<sequence length="102" mass="11208">MSTYKERKACTLSKKSIALFFLPGQAQQLYAIDNWDPIAQAGIIARGILAEVEGELTIASPLFKHHFRLADGLCVENSSIQLATYPLTFFGNTVFIGSNSIQ</sequence>
<organism evidence="4 5">
    <name type="scientific">Microbulbifer spongiae</name>
    <dbReference type="NCBI Taxonomy" id="2944933"/>
    <lineage>
        <taxon>Bacteria</taxon>
        <taxon>Pseudomonadati</taxon>
        <taxon>Pseudomonadota</taxon>
        <taxon>Gammaproteobacteria</taxon>
        <taxon>Cellvibrionales</taxon>
        <taxon>Microbulbiferaceae</taxon>
        <taxon>Microbulbifer</taxon>
    </lineage>
</organism>
<evidence type="ECO:0000256" key="2">
    <source>
        <dbReference type="ARBA" id="ARBA00023063"/>
    </source>
</evidence>
<accession>A0ABY9EAQ9</accession>
<evidence type="ECO:0000313" key="4">
    <source>
        <dbReference type="EMBL" id="WKD48991.1"/>
    </source>
</evidence>
<dbReference type="PANTHER" id="PTHR40562">
    <property type="match status" value="1"/>
</dbReference>